<feature type="non-terminal residue" evidence="1">
    <location>
        <position position="1"/>
    </location>
</feature>
<name>R4MS18_9ADEN</name>
<keyword evidence="2" id="KW-1185">Reference proteome</keyword>
<evidence type="ECO:0000313" key="2">
    <source>
        <dbReference type="Proteomes" id="UP000114612"/>
    </source>
</evidence>
<protein>
    <submittedName>
        <fullName evidence="1">ORF1A</fullName>
    </submittedName>
</protein>
<evidence type="ECO:0000313" key="1">
    <source>
        <dbReference type="EMBL" id="AGL34671.1"/>
    </source>
</evidence>
<proteinExistence type="predicted"/>
<reference evidence="1 2" key="1">
    <citation type="journal article" date="2013" name="Vet. Microbiol.">
        <title>The first whole genome sequence of a Fowl adenovirus B strain enables interspecies comparisons within the genus Aviadenovirus.</title>
        <authorList>
            <person name="Marek A."/>
            <person name="Kosiol C."/>
            <person name="Harrach B."/>
            <person name="Kajan G.L."/>
            <person name="Schlotterer C."/>
            <person name="Hess M."/>
        </authorList>
    </citation>
    <scope>NUCLEOTIDE SEQUENCE [LARGE SCALE GENOMIC DNA]</scope>
    <source>
        <strain evidence="1 2">340</strain>
    </source>
</reference>
<sequence length="57" mass="5752">GQSAVSTGDEVFGDEVDFAARVTATVLADNDASADCSCGLDTGKNVCSLLSCHCVIL</sequence>
<organism evidence="1 2">
    <name type="scientific">Fowl aviadenovirus 5</name>
    <dbReference type="NCBI Taxonomy" id="172861"/>
    <lineage>
        <taxon>Viruses</taxon>
        <taxon>Varidnaviria</taxon>
        <taxon>Bamfordvirae</taxon>
        <taxon>Preplasmiviricota</taxon>
        <taxon>Polisuviricotina</taxon>
        <taxon>Pharingeaviricetes</taxon>
        <taxon>Rowavirales</taxon>
        <taxon>Adenoviridae</taxon>
        <taxon>Aviadenovirus</taxon>
        <taxon>Aviadenovirus quintum</taxon>
        <taxon>Fowl aviadenovirus B</taxon>
    </lineage>
</organism>
<dbReference type="Proteomes" id="UP000114612">
    <property type="component" value="Segment"/>
</dbReference>
<accession>R4MS18</accession>
<dbReference type="EMBL" id="KC493646">
    <property type="protein sequence ID" value="AGL34671.1"/>
    <property type="molecule type" value="Genomic_DNA"/>
</dbReference>
<dbReference type="KEGG" id="vg:15550191"/>
<dbReference type="GeneID" id="15550191"/>
<dbReference type="RefSeq" id="YP_007985638.1">
    <property type="nucleotide sequence ID" value="NC_021221.1"/>
</dbReference>